<evidence type="ECO:0000256" key="3">
    <source>
        <dbReference type="ARBA" id="ARBA00022741"/>
    </source>
</evidence>
<dbReference type="InterPro" id="IPR000980">
    <property type="entry name" value="SH2"/>
</dbReference>
<dbReference type="CTD" id="20322272"/>
<evidence type="ECO:0000259" key="13">
    <source>
        <dbReference type="PROSITE" id="PS50001"/>
    </source>
</evidence>
<dbReference type="GO" id="GO:0004715">
    <property type="term" value="F:non-membrane spanning protein tyrosine kinase activity"/>
    <property type="evidence" value="ECO:0007669"/>
    <property type="project" value="UniProtKB-EC"/>
</dbReference>
<evidence type="ECO:0000313" key="16">
    <source>
        <dbReference type="Proteomes" id="UP000054324"/>
    </source>
</evidence>
<feature type="region of interest" description="Disordered" evidence="12">
    <location>
        <begin position="906"/>
        <end position="948"/>
    </location>
</feature>
<dbReference type="InterPro" id="IPR036860">
    <property type="entry name" value="SH2_dom_sf"/>
</dbReference>
<dbReference type="PRINTS" id="PR00109">
    <property type="entry name" value="TYRKINASE"/>
</dbReference>
<dbReference type="InterPro" id="IPR020635">
    <property type="entry name" value="Tyr_kinase_cat_dom"/>
</dbReference>
<evidence type="ECO:0000256" key="6">
    <source>
        <dbReference type="ARBA" id="ARBA00022999"/>
    </source>
</evidence>
<dbReference type="InterPro" id="IPR035837">
    <property type="entry name" value="ABL_SH2"/>
</dbReference>
<dbReference type="SUPFAM" id="SSF50044">
    <property type="entry name" value="SH3-domain"/>
    <property type="match status" value="1"/>
</dbReference>
<dbReference type="OrthoDB" id="98077at2759"/>
<keyword evidence="2 11" id="KW-0808">Transferase</keyword>
<feature type="domain" description="SH2" evidence="13">
    <location>
        <begin position="172"/>
        <end position="262"/>
    </location>
</feature>
<keyword evidence="16" id="KW-1185">Reference proteome</keyword>
<feature type="region of interest" description="Disordered" evidence="12">
    <location>
        <begin position="968"/>
        <end position="995"/>
    </location>
</feature>
<dbReference type="RefSeq" id="XP_009172056.1">
    <property type="nucleotide sequence ID" value="XM_009173792.1"/>
</dbReference>
<dbReference type="GO" id="GO:0005524">
    <property type="term" value="F:ATP binding"/>
    <property type="evidence" value="ECO:0007669"/>
    <property type="project" value="UniProtKB-UniRule"/>
</dbReference>
<feature type="region of interest" description="Disordered" evidence="12">
    <location>
        <begin position="558"/>
        <end position="696"/>
    </location>
</feature>
<dbReference type="Gene3D" id="3.30.200.20">
    <property type="entry name" value="Phosphorylase Kinase, domain 1"/>
    <property type="match status" value="1"/>
</dbReference>
<keyword evidence="1" id="KW-0597">Phosphoprotein</keyword>
<dbReference type="InterPro" id="IPR015015">
    <property type="entry name" value="F-actin-binding"/>
</dbReference>
<dbReference type="PROSITE" id="PS50011">
    <property type="entry name" value="PROTEIN_KINASE_DOM"/>
    <property type="match status" value="1"/>
</dbReference>
<feature type="compositionally biased region" description="Polar residues" evidence="12">
    <location>
        <begin position="971"/>
        <end position="992"/>
    </location>
</feature>
<dbReference type="FunFam" id="3.30.200.20:FF:000037">
    <property type="entry name" value="Tyrosine-protein kinase"/>
    <property type="match status" value="1"/>
</dbReference>
<evidence type="ECO:0000256" key="12">
    <source>
        <dbReference type="SAM" id="MobiDB-lite"/>
    </source>
</evidence>
<evidence type="ECO:0000256" key="4">
    <source>
        <dbReference type="ARBA" id="ARBA00022777"/>
    </source>
</evidence>
<dbReference type="SUPFAM" id="SSF56112">
    <property type="entry name" value="Protein kinase-like (PK-like)"/>
    <property type="match status" value="1"/>
</dbReference>
<feature type="compositionally biased region" description="Basic residues" evidence="12">
    <location>
        <begin position="681"/>
        <end position="691"/>
    </location>
</feature>
<dbReference type="Gene3D" id="1.10.510.10">
    <property type="entry name" value="Transferase(Phosphotransferase) domain 1"/>
    <property type="match status" value="1"/>
</dbReference>
<feature type="region of interest" description="Disordered" evidence="12">
    <location>
        <begin position="1214"/>
        <end position="1239"/>
    </location>
</feature>
<dbReference type="Pfam" id="PF08919">
    <property type="entry name" value="F_actin_bind"/>
    <property type="match status" value="1"/>
</dbReference>
<evidence type="ECO:0000259" key="14">
    <source>
        <dbReference type="PROSITE" id="PS50011"/>
    </source>
</evidence>
<feature type="compositionally biased region" description="Polar residues" evidence="12">
    <location>
        <begin position="135"/>
        <end position="159"/>
    </location>
</feature>
<dbReference type="InterPro" id="IPR011009">
    <property type="entry name" value="Kinase-like_dom_sf"/>
</dbReference>
<feature type="region of interest" description="Disordered" evidence="12">
    <location>
        <begin position="129"/>
        <end position="159"/>
    </location>
</feature>
<feature type="compositionally biased region" description="Basic and acidic residues" evidence="12">
    <location>
        <begin position="608"/>
        <end position="619"/>
    </location>
</feature>
<dbReference type="Proteomes" id="UP000054324">
    <property type="component" value="Unassembled WGS sequence"/>
</dbReference>
<dbReference type="AlphaFoldDB" id="A0A075A9M4"/>
<feature type="compositionally biased region" description="Polar residues" evidence="12">
    <location>
        <begin position="860"/>
        <end position="881"/>
    </location>
</feature>
<feature type="binding site" evidence="10">
    <location>
        <position position="315"/>
    </location>
    <ligand>
        <name>ATP</name>
        <dbReference type="ChEBI" id="CHEBI:30616"/>
    </ligand>
</feature>
<dbReference type="EC" id="2.7.10.2" evidence="11"/>
<dbReference type="PANTHER" id="PTHR24418">
    <property type="entry name" value="TYROSINE-PROTEIN KINASE"/>
    <property type="match status" value="1"/>
</dbReference>
<dbReference type="EMBL" id="KL596819">
    <property type="protein sequence ID" value="KER24204.1"/>
    <property type="molecule type" value="Genomic_DNA"/>
</dbReference>
<feature type="domain" description="Protein kinase" evidence="14">
    <location>
        <begin position="286"/>
        <end position="541"/>
    </location>
</feature>
<accession>A0A075A9M4</accession>
<gene>
    <name evidence="15" type="ORF">T265_08093</name>
</gene>
<sequence length="1239" mass="136865">MGGQPSKERVRRLAVAKQESEIFGTTQSSLWSSHSLKHSLSREHFGSTGLFVEQFLLALYDYTPPSALESQSQISVEKVICASYPFSISFVDDRLRLFGYSADGDWADVECLRTCERGWIPTNYTTPLTPPGRSHLTNRPSSVTFQQSNSRGTSGHGSQASLAGVGLDMEKWYHGAIQRSYAEYLLNSGITGSFLVRESESKPGQLTISLRYEGRIYHYRINRDDNGMFYVTDATKFLSVSDLIHHHGKQADGLACTLLYPAAKRDKVTSEVSPEVDVWEIDRTEIIMKHKLGSGQYGIVYEALWKPYNILVAVKTLKEDVTVRDEFLEEARVMKSLRHPNLVELLGACTQEPPYYIVTEFMCNGNLLDYLRCRSRDELTPPVLLHMATQVARGMAYLEQHNFIHRDLAARNCLVGKQQTIKVADFGLARCMERDLTYQAHEGAKFPIKWTAPEGLVYNLFSTKSDVWAFGVLLWEIATYGKTPYPGVELQDVYVLLEKGTRMNQPEGCPEPIYKLMLQCWQWLPEQRPTFSVLLGQLEAMQKSASIEEQVAIELARTTQPTPQQSVSKPSSFSSNQSCATPDRKKSANVGQPHPPLPPRPPPPRRSTSFDRLLEERRPANGRSSPASDEGQLDSGVGEPSPWTPTRNLRSDNPKIQSTLPVQPIASEAPPERFPLTGSLGRKRTAPRPPRRTTPVKPIVFDSDQIVGDYLVQDELPPCPASGLSAENIADIFPPPPAEFEPSGSQCHGKKNLNKSITVSQLPLSQLESSIPPLMTSSAIYPGAVPDSSCTKPARPSCLSYLSCITKTRLVSQPSSWSSKAIGQKPCVSDSSGLHDKSKSPTQTRHFSESNAGRPILKTEINSSRLFPSTTNSSSLDTKQSPIRRPTVIPVPSADFHDELRQRLQLQSQNQDDATEEMRKSNRARPQKSPTKPALNVSNGKLSEPALEASVTTSSGFFTLPRLRTAHTHRSTTGQDQQAVAETATDSSSSKILPSETPAQVVCSSRIPAVVEQTSLISPTPPVPTLRNHKVCNSWVASKSNKKRLSWTGPAVYQSGDSSLSTQRAQRFCLPTILSTSSTALDTVEVNTLSSTPTRKSILTQLLNISNTLARLKSSVPNPNGFASEVEQLIAVADQLEACRVNCSEFIDQATCPARAKFSFRDRYAPLQQMSDLLRSKKTDTERSSLLQSAVSAVDDLITELMKIPETIDSEEFGCQTTTSPSARDAKKTDNMPVVMTSV</sequence>
<dbReference type="InterPro" id="IPR000719">
    <property type="entry name" value="Prot_kinase_dom"/>
</dbReference>
<dbReference type="PROSITE" id="PS00107">
    <property type="entry name" value="PROTEIN_KINASE_ATP"/>
    <property type="match status" value="1"/>
</dbReference>
<evidence type="ECO:0000256" key="9">
    <source>
        <dbReference type="PROSITE-ProRule" id="PRU00191"/>
    </source>
</evidence>
<dbReference type="InterPro" id="IPR017441">
    <property type="entry name" value="Protein_kinase_ATP_BS"/>
</dbReference>
<dbReference type="SUPFAM" id="SSF55550">
    <property type="entry name" value="SH2 domain"/>
    <property type="match status" value="1"/>
</dbReference>
<dbReference type="FunFam" id="1.10.510.10:FF:000554">
    <property type="entry name" value="Predicted protein"/>
    <property type="match status" value="1"/>
</dbReference>
<dbReference type="PRINTS" id="PR00401">
    <property type="entry name" value="SH2DOMAIN"/>
</dbReference>
<evidence type="ECO:0000256" key="8">
    <source>
        <dbReference type="ARBA" id="ARBA00051245"/>
    </source>
</evidence>
<dbReference type="GeneID" id="20322272"/>
<evidence type="ECO:0000256" key="1">
    <source>
        <dbReference type="ARBA" id="ARBA00022553"/>
    </source>
</evidence>
<dbReference type="SMART" id="SM00252">
    <property type="entry name" value="SH2"/>
    <property type="match status" value="1"/>
</dbReference>
<evidence type="ECO:0000256" key="2">
    <source>
        <dbReference type="ARBA" id="ARBA00022679"/>
    </source>
</evidence>
<reference evidence="15 16" key="1">
    <citation type="submission" date="2013-11" db="EMBL/GenBank/DDBJ databases">
        <title>Opisthorchis viverrini - life in the bile duct.</title>
        <authorList>
            <person name="Young N.D."/>
            <person name="Nagarajan N."/>
            <person name="Lin S.J."/>
            <person name="Korhonen P.K."/>
            <person name="Jex A.R."/>
            <person name="Hall R.S."/>
            <person name="Safavi-Hemami H."/>
            <person name="Kaewkong W."/>
            <person name="Bertrand D."/>
            <person name="Gao S."/>
            <person name="Seet Q."/>
            <person name="Wongkham S."/>
            <person name="Teh B.T."/>
            <person name="Wongkham C."/>
            <person name="Intapan P.M."/>
            <person name="Maleewong W."/>
            <person name="Yang X."/>
            <person name="Hu M."/>
            <person name="Wang Z."/>
            <person name="Hofmann A."/>
            <person name="Sternberg P.W."/>
            <person name="Tan P."/>
            <person name="Wang J."/>
            <person name="Gasser R.B."/>
        </authorList>
    </citation>
    <scope>NUCLEOTIDE SEQUENCE [LARGE SCALE GENOMIC DNA]</scope>
</reference>
<evidence type="ECO:0000256" key="7">
    <source>
        <dbReference type="ARBA" id="ARBA00023137"/>
    </source>
</evidence>
<dbReference type="PROSITE" id="PS50001">
    <property type="entry name" value="SH2"/>
    <property type="match status" value="1"/>
</dbReference>
<evidence type="ECO:0000256" key="10">
    <source>
        <dbReference type="PROSITE-ProRule" id="PRU10141"/>
    </source>
</evidence>
<keyword evidence="6 9" id="KW-0727">SH2 domain</keyword>
<dbReference type="Gene3D" id="3.30.505.10">
    <property type="entry name" value="SH2 domain"/>
    <property type="match status" value="1"/>
</dbReference>
<name>A0A075A9M4_OPIVI</name>
<keyword evidence="7 11" id="KW-0829">Tyrosine-protein kinase</keyword>
<feature type="compositionally biased region" description="Pro residues" evidence="12">
    <location>
        <begin position="593"/>
        <end position="605"/>
    </location>
</feature>
<evidence type="ECO:0000256" key="11">
    <source>
        <dbReference type="RuleBase" id="RU362096"/>
    </source>
</evidence>
<dbReference type="STRING" id="6198.A0A075A9M4"/>
<dbReference type="InterPro" id="IPR050198">
    <property type="entry name" value="Non-receptor_tyrosine_kinases"/>
</dbReference>
<dbReference type="InterPro" id="IPR008266">
    <property type="entry name" value="Tyr_kinase_AS"/>
</dbReference>
<evidence type="ECO:0000256" key="5">
    <source>
        <dbReference type="ARBA" id="ARBA00022840"/>
    </source>
</evidence>
<evidence type="ECO:0000313" key="15">
    <source>
        <dbReference type="EMBL" id="KER24204.1"/>
    </source>
</evidence>
<organism evidence="15 16">
    <name type="scientific">Opisthorchis viverrini</name>
    <name type="common">Southeast Asian liver fluke</name>
    <dbReference type="NCBI Taxonomy" id="6198"/>
    <lineage>
        <taxon>Eukaryota</taxon>
        <taxon>Metazoa</taxon>
        <taxon>Spiralia</taxon>
        <taxon>Lophotrochozoa</taxon>
        <taxon>Platyhelminthes</taxon>
        <taxon>Trematoda</taxon>
        <taxon>Digenea</taxon>
        <taxon>Opisthorchiida</taxon>
        <taxon>Opisthorchiata</taxon>
        <taxon>Opisthorchiidae</taxon>
        <taxon>Opisthorchis</taxon>
    </lineage>
</organism>
<dbReference type="CDD" id="cd09935">
    <property type="entry name" value="SH2_ABL"/>
    <property type="match status" value="1"/>
</dbReference>
<dbReference type="InterPro" id="IPR001245">
    <property type="entry name" value="Ser-Thr/Tyr_kinase_cat_dom"/>
</dbReference>
<feature type="compositionally biased region" description="Polar residues" evidence="12">
    <location>
        <begin position="840"/>
        <end position="851"/>
    </location>
</feature>
<dbReference type="InterPro" id="IPR036028">
    <property type="entry name" value="SH3-like_dom_sf"/>
</dbReference>
<keyword evidence="3 10" id="KW-0547">Nucleotide-binding</keyword>
<proteinExistence type="inferred from homology"/>
<dbReference type="Pfam" id="PF07714">
    <property type="entry name" value="PK_Tyr_Ser-Thr"/>
    <property type="match status" value="1"/>
</dbReference>
<protein>
    <recommendedName>
        <fullName evidence="11">Tyrosine-protein kinase</fullName>
        <ecNumber evidence="11">2.7.10.2</ecNumber>
    </recommendedName>
</protein>
<comment type="catalytic activity">
    <reaction evidence="8 11">
        <text>L-tyrosyl-[protein] + ATP = O-phospho-L-tyrosyl-[protein] + ADP + H(+)</text>
        <dbReference type="Rhea" id="RHEA:10596"/>
        <dbReference type="Rhea" id="RHEA-COMP:10136"/>
        <dbReference type="Rhea" id="RHEA-COMP:20101"/>
        <dbReference type="ChEBI" id="CHEBI:15378"/>
        <dbReference type="ChEBI" id="CHEBI:30616"/>
        <dbReference type="ChEBI" id="CHEBI:46858"/>
        <dbReference type="ChEBI" id="CHEBI:61978"/>
        <dbReference type="ChEBI" id="CHEBI:456216"/>
        <dbReference type="EC" id="2.7.10.2"/>
    </reaction>
</comment>
<feature type="compositionally biased region" description="Low complexity" evidence="12">
    <location>
        <begin position="564"/>
        <end position="578"/>
    </location>
</feature>
<comment type="similarity">
    <text evidence="11">Belongs to the protein kinase superfamily. Tyr protein kinase family.</text>
</comment>
<dbReference type="Pfam" id="PF00017">
    <property type="entry name" value="SH2"/>
    <property type="match status" value="1"/>
</dbReference>
<dbReference type="SMART" id="SM00219">
    <property type="entry name" value="TyrKc"/>
    <property type="match status" value="1"/>
</dbReference>
<dbReference type="KEGG" id="ovi:T265_08093"/>
<dbReference type="PROSITE" id="PS00109">
    <property type="entry name" value="PROTEIN_KINASE_TYR"/>
    <property type="match status" value="1"/>
</dbReference>
<feature type="region of interest" description="Disordered" evidence="12">
    <location>
        <begin position="815"/>
        <end position="890"/>
    </location>
</feature>
<keyword evidence="5 10" id="KW-0067">ATP-binding</keyword>
<keyword evidence="4 11" id="KW-0418">Kinase</keyword>